<dbReference type="RefSeq" id="WP_185257251.1">
    <property type="nucleotide sequence ID" value="NZ_AP023368.1"/>
</dbReference>
<dbReference type="EMBL" id="AP023368">
    <property type="protein sequence ID" value="BCK01717.1"/>
    <property type="molecule type" value="Genomic_DNA"/>
</dbReference>
<dbReference type="InterPro" id="IPR038628">
    <property type="entry name" value="XkdM-like_sf"/>
</dbReference>
<protein>
    <recommendedName>
        <fullName evidence="3">Phage portal protein</fullName>
    </recommendedName>
</protein>
<sequence length="158" mass="17428">MADNKYLRLADTISAKEGSAFIIINGVSRPLFEVSTLKAQLDLTVQTRKMLGNRMTQHKIVGAEGTGSMTMYFMNSDMLKLAIGYLSNGNFGTISIRVVNEDPQSSAGRQEVMLNNVLLKTIPVASLDDQSDDPITVDTDFTFDSISNMKYFNNPEGF</sequence>
<keyword evidence="2" id="KW-1185">Reference proteome</keyword>
<name>A0A7M3SAU9_9FIRM</name>
<evidence type="ECO:0008006" key="3">
    <source>
        <dbReference type="Google" id="ProtNLM"/>
    </source>
</evidence>
<reference evidence="1 2" key="2">
    <citation type="submission" date="2020-08" db="EMBL/GenBank/DDBJ databases">
        <authorList>
            <person name="Ueki A."/>
            <person name="Tonouchi A."/>
        </authorList>
    </citation>
    <scope>NUCLEOTIDE SEQUENCE [LARGE SCALE GENOMIC DNA]</scope>
    <source>
        <strain evidence="1 2">CTTW</strain>
    </source>
</reference>
<dbReference type="Gene3D" id="2.30.110.40">
    <property type="entry name" value="Phage tail tube protein"/>
    <property type="match status" value="1"/>
</dbReference>
<evidence type="ECO:0000313" key="1">
    <source>
        <dbReference type="EMBL" id="BCK01717.1"/>
    </source>
</evidence>
<dbReference type="InterPro" id="IPR018989">
    <property type="entry name" value="DUF2001"/>
</dbReference>
<proteinExistence type="predicted"/>
<dbReference type="KEGG" id="acht:bsdcttw_47570"/>
<dbReference type="SUPFAM" id="SSF69279">
    <property type="entry name" value="Phage tail proteins"/>
    <property type="match status" value="1"/>
</dbReference>
<gene>
    <name evidence="1" type="ORF">bsdcttw_47570</name>
</gene>
<evidence type="ECO:0000313" key="2">
    <source>
        <dbReference type="Proteomes" id="UP000515703"/>
    </source>
</evidence>
<dbReference type="Pfam" id="PF09393">
    <property type="entry name" value="DUF2001"/>
    <property type="match status" value="1"/>
</dbReference>
<reference evidence="1 2" key="1">
    <citation type="submission" date="2020-08" db="EMBL/GenBank/DDBJ databases">
        <title>Draft genome sequencing of an Anaerocolumna strain isolated from anoxic soil subjected to BSD treatment.</title>
        <authorList>
            <person name="Uek A."/>
            <person name="Tonouchi A."/>
        </authorList>
    </citation>
    <scope>NUCLEOTIDE SEQUENCE [LARGE SCALE GENOMIC DNA]</scope>
    <source>
        <strain evidence="1 2">CTTW</strain>
    </source>
</reference>
<dbReference type="Proteomes" id="UP000515703">
    <property type="component" value="Chromosome"/>
</dbReference>
<accession>A0A7M3SAU9</accession>
<dbReference type="AlphaFoldDB" id="A0A7M3SAU9"/>
<organism evidence="1 2">
    <name type="scientific">Anaerocolumna chitinilytica</name>
    <dbReference type="NCBI Taxonomy" id="1727145"/>
    <lineage>
        <taxon>Bacteria</taxon>
        <taxon>Bacillati</taxon>
        <taxon>Bacillota</taxon>
        <taxon>Clostridia</taxon>
        <taxon>Lachnospirales</taxon>
        <taxon>Lachnospiraceae</taxon>
        <taxon>Anaerocolumna</taxon>
    </lineage>
</organism>